<feature type="transmembrane region" description="Helical" evidence="2">
    <location>
        <begin position="143"/>
        <end position="160"/>
    </location>
</feature>
<feature type="compositionally biased region" description="Low complexity" evidence="1">
    <location>
        <begin position="189"/>
        <end position="206"/>
    </location>
</feature>
<keyword evidence="2" id="KW-0472">Membrane</keyword>
<keyword evidence="2" id="KW-0812">Transmembrane</keyword>
<protein>
    <submittedName>
        <fullName evidence="3">Uncharacterized protein</fullName>
    </submittedName>
</protein>
<evidence type="ECO:0000313" key="4">
    <source>
        <dbReference type="Proteomes" id="UP000271241"/>
    </source>
</evidence>
<accession>A0A4V1IW12</accession>
<dbReference type="AlphaFoldDB" id="A0A4V1IW12"/>
<feature type="transmembrane region" description="Helical" evidence="2">
    <location>
        <begin position="62"/>
        <end position="87"/>
    </location>
</feature>
<name>A0A4V1IW12_9FUNG</name>
<keyword evidence="2" id="KW-1133">Transmembrane helix</keyword>
<gene>
    <name evidence="3" type="ORF">THASP1DRAFT_32221</name>
</gene>
<feature type="compositionally biased region" description="Low complexity" evidence="1">
    <location>
        <begin position="1"/>
        <end position="11"/>
    </location>
</feature>
<feature type="region of interest" description="Disordered" evidence="1">
    <location>
        <begin position="168"/>
        <end position="270"/>
    </location>
</feature>
<dbReference type="Proteomes" id="UP000271241">
    <property type="component" value="Unassembled WGS sequence"/>
</dbReference>
<evidence type="ECO:0000256" key="1">
    <source>
        <dbReference type="SAM" id="MobiDB-lite"/>
    </source>
</evidence>
<dbReference type="EMBL" id="KZ992991">
    <property type="protein sequence ID" value="RKP05949.1"/>
    <property type="molecule type" value="Genomic_DNA"/>
</dbReference>
<keyword evidence="4" id="KW-1185">Reference proteome</keyword>
<feature type="compositionally biased region" description="Polar residues" evidence="1">
    <location>
        <begin position="171"/>
        <end position="185"/>
    </location>
</feature>
<proteinExistence type="predicted"/>
<sequence length="282" mass="30844">MSTRTGASSSSAPPPPEAEPGRGRLLPLLRHLVRLVFFRLIPTLVHAIRVRVVRLVQRIVRLVFIGIHLSLAAALAAWLLLSAWWIAGGVAIGAWTATVAVATGRWCKSKVQAAYRWWRSWWLGSAADASAHGKPRPGLRDRLFWWRGYLLWPFLWLGGWRRQRMRHRTQANRGRTTPASRSPNASPHLATADSPSLSASSPGTSGVTTPRSASPTHMPRVASPSHHGRWRSSPTSGMRHGRSSPHKPMDAMPNPFSPPPPVAAAATATPDPHYGLGVHLPV</sequence>
<evidence type="ECO:0000256" key="2">
    <source>
        <dbReference type="SAM" id="Phobius"/>
    </source>
</evidence>
<evidence type="ECO:0000313" key="3">
    <source>
        <dbReference type="EMBL" id="RKP05949.1"/>
    </source>
</evidence>
<feature type="region of interest" description="Disordered" evidence="1">
    <location>
        <begin position="1"/>
        <end position="21"/>
    </location>
</feature>
<organism evidence="3 4">
    <name type="scientific">Thamnocephalis sphaerospora</name>
    <dbReference type="NCBI Taxonomy" id="78915"/>
    <lineage>
        <taxon>Eukaryota</taxon>
        <taxon>Fungi</taxon>
        <taxon>Fungi incertae sedis</taxon>
        <taxon>Zoopagomycota</taxon>
        <taxon>Zoopagomycotina</taxon>
        <taxon>Zoopagomycetes</taxon>
        <taxon>Zoopagales</taxon>
        <taxon>Sigmoideomycetaceae</taxon>
        <taxon>Thamnocephalis</taxon>
    </lineage>
</organism>
<reference evidence="4" key="1">
    <citation type="journal article" date="2018" name="Nat. Microbiol.">
        <title>Leveraging single-cell genomics to expand the fungal tree of life.</title>
        <authorList>
            <person name="Ahrendt S.R."/>
            <person name="Quandt C.A."/>
            <person name="Ciobanu D."/>
            <person name="Clum A."/>
            <person name="Salamov A."/>
            <person name="Andreopoulos B."/>
            <person name="Cheng J.F."/>
            <person name="Woyke T."/>
            <person name="Pelin A."/>
            <person name="Henrissat B."/>
            <person name="Reynolds N.K."/>
            <person name="Benny G.L."/>
            <person name="Smith M.E."/>
            <person name="James T.Y."/>
            <person name="Grigoriev I.V."/>
        </authorList>
    </citation>
    <scope>NUCLEOTIDE SEQUENCE [LARGE SCALE GENOMIC DNA]</scope>
    <source>
        <strain evidence="4">RSA 1356</strain>
    </source>
</reference>